<reference evidence="6 7" key="1">
    <citation type="submission" date="2022-01" db="EMBL/GenBank/DDBJ databases">
        <title>Labilibaculum sp. nov, a marine bacterium isolated from Antarctica.</title>
        <authorList>
            <person name="Dai W."/>
        </authorList>
    </citation>
    <scope>NUCLEOTIDE SEQUENCE [LARGE SCALE GENOMIC DNA]</scope>
    <source>
        <strain evidence="6 7">DW002</strain>
    </source>
</reference>
<dbReference type="SUPFAM" id="SSF49313">
    <property type="entry name" value="Cadherin-like"/>
    <property type="match status" value="9"/>
</dbReference>
<dbReference type="Pfam" id="PF17963">
    <property type="entry name" value="Big_9"/>
    <property type="match status" value="2"/>
</dbReference>
<dbReference type="Gene3D" id="2.60.40.60">
    <property type="entry name" value="Cadherins"/>
    <property type="match status" value="9"/>
</dbReference>
<keyword evidence="3" id="KW-1133">Transmembrane helix</keyword>
<evidence type="ECO:0000313" key="7">
    <source>
        <dbReference type="Proteomes" id="UP001528920"/>
    </source>
</evidence>
<dbReference type="NCBIfam" id="TIGR04131">
    <property type="entry name" value="Bac_Flav_CTERM"/>
    <property type="match status" value="1"/>
</dbReference>
<feature type="domain" description="Cadherin" evidence="5">
    <location>
        <begin position="483"/>
        <end position="574"/>
    </location>
</feature>
<gene>
    <name evidence="6" type="ORF">L3049_21435</name>
</gene>
<dbReference type="Gene3D" id="2.60.40.3440">
    <property type="match status" value="1"/>
</dbReference>
<dbReference type="InterPro" id="IPR050174">
    <property type="entry name" value="Protocadherin/Cadherin-CA"/>
</dbReference>
<keyword evidence="7" id="KW-1185">Reference proteome</keyword>
<proteinExistence type="predicted"/>
<evidence type="ECO:0000313" key="6">
    <source>
        <dbReference type="EMBL" id="MDE5420563.1"/>
    </source>
</evidence>
<dbReference type="PRINTS" id="PR00205">
    <property type="entry name" value="CADHERIN"/>
</dbReference>
<feature type="domain" description="Cadherin" evidence="5">
    <location>
        <begin position="285"/>
        <end position="376"/>
    </location>
</feature>
<evidence type="ECO:0000259" key="5">
    <source>
        <dbReference type="PROSITE" id="PS50268"/>
    </source>
</evidence>
<dbReference type="PANTHER" id="PTHR24028:SF263">
    <property type="entry name" value="CADHERIN-RELATED FAMILY MEMBER 1"/>
    <property type="match status" value="1"/>
</dbReference>
<dbReference type="InterPro" id="IPR002126">
    <property type="entry name" value="Cadherin-like_dom"/>
</dbReference>
<organism evidence="6 7">
    <name type="scientific">Paralabilibaculum antarcticum</name>
    <dbReference type="NCBI Taxonomy" id="2912572"/>
    <lineage>
        <taxon>Bacteria</taxon>
        <taxon>Pseudomonadati</taxon>
        <taxon>Bacteroidota</taxon>
        <taxon>Bacteroidia</taxon>
        <taxon>Marinilabiliales</taxon>
        <taxon>Marinifilaceae</taxon>
        <taxon>Paralabilibaculum</taxon>
    </lineage>
</organism>
<dbReference type="InterPro" id="IPR010221">
    <property type="entry name" value="VCBS_dom"/>
</dbReference>
<dbReference type="CDD" id="cd11304">
    <property type="entry name" value="Cadherin_repeat"/>
    <property type="match status" value="9"/>
</dbReference>
<dbReference type="EMBL" id="JAKJSC010000014">
    <property type="protein sequence ID" value="MDE5420563.1"/>
    <property type="molecule type" value="Genomic_DNA"/>
</dbReference>
<feature type="domain" description="Cadherin" evidence="5">
    <location>
        <begin position="188"/>
        <end position="279"/>
    </location>
</feature>
<comment type="caution">
    <text evidence="6">The sequence shown here is derived from an EMBL/GenBank/DDBJ whole genome shotgun (WGS) entry which is preliminary data.</text>
</comment>
<dbReference type="Pfam" id="PF13585">
    <property type="entry name" value="CHU_C"/>
    <property type="match status" value="1"/>
</dbReference>
<evidence type="ECO:0000256" key="1">
    <source>
        <dbReference type="ARBA" id="ARBA00004167"/>
    </source>
</evidence>
<feature type="domain" description="Cadherin" evidence="5">
    <location>
        <begin position="776"/>
        <end position="867"/>
    </location>
</feature>
<dbReference type="NCBIfam" id="NF012211">
    <property type="entry name" value="tand_rpt_95"/>
    <property type="match status" value="1"/>
</dbReference>
<keyword evidence="4" id="KW-0325">Glycoprotein</keyword>
<dbReference type="InterPro" id="IPR015919">
    <property type="entry name" value="Cadherin-like_sf"/>
</dbReference>
<protein>
    <submittedName>
        <fullName evidence="6">Tandem-95 repeat protein</fullName>
    </submittedName>
</protein>
<dbReference type="NCBIfam" id="TIGR01965">
    <property type="entry name" value="VCBS_repeat"/>
    <property type="match status" value="2"/>
</dbReference>
<feature type="domain" description="Cadherin" evidence="5">
    <location>
        <begin position="91"/>
        <end position="182"/>
    </location>
</feature>
<name>A0ABT5VYS8_9BACT</name>
<feature type="non-terminal residue" evidence="6">
    <location>
        <position position="1"/>
    </location>
</feature>
<keyword evidence="2" id="KW-0812">Transmembrane</keyword>
<feature type="domain" description="Cadherin" evidence="5">
    <location>
        <begin position="676"/>
        <end position="766"/>
    </location>
</feature>
<dbReference type="SMART" id="SM00112">
    <property type="entry name" value="CA"/>
    <property type="match status" value="9"/>
</dbReference>
<comment type="subcellular location">
    <subcellularLocation>
        <location evidence="1">Membrane</location>
        <topology evidence="1">Single-pass membrane protein</topology>
    </subcellularLocation>
</comment>
<dbReference type="RefSeq" id="WP_275111893.1">
    <property type="nucleotide sequence ID" value="NZ_JAKJSC010000014.1"/>
</dbReference>
<evidence type="ECO:0000256" key="2">
    <source>
        <dbReference type="ARBA" id="ARBA00022692"/>
    </source>
</evidence>
<dbReference type="PROSITE" id="PS50268">
    <property type="entry name" value="CADHERIN_2"/>
    <property type="match status" value="9"/>
</dbReference>
<sequence length="1158" mass="122465">NGTEAYTLSGTDADAGTVFTYSMPVDAAYEIVGDKILVKDGSLLDYEAPSNGTRVFTVTVSDGTNSSTATITINLSPVNDNTPALADGNNTIPENSANGTEAYTLSGTDADAGTVFTYTMPVDAAYEIVGDKILVKDANLLDYEAPSNGTRVFTVTVSDGTNSSTATITINLSPVNDNTPALADGNNTIPENSANGTEAYTLSGTDADAGTVFTYTMPVDAAYEISGDKILVKDASLLDYEAPSNGTRVLTVTVSDGANSSDATITINLSPVNDNTPALADGNNTIPENSANGTEAYTLSGTDADAGTVFTYSMPVDAAYEISGDKILVKDASLLDYEAPSNGTRVFTVTVSDGTNSSTAVITINLSPVNDNDPILSAIDVTIDEGLTVVQTVSATDADAGDTKSFTISGTDASLFDIDLLSGELTFKLAPDFEIPGDANGDNVYELLVTVADGAFHTDAKLIKITVQGVNDNTPALADGNNTILENSANGIEAYTLSGTDADAGTVFTYSMPVDAAYEVVGNKILVKDGSLLDYDVSGNGTRVFTVTVSDGTNSSTAAITINLSPVNDNTPALADGSTTIPENTANGTEVFVLNGTDVDGDPLTYSMPDDSTYEIIGNKIVVKDGSLLDYDVPGNGTRVIIVTVSDGDNSSTATITINLSPVNDNAPVLSDGMNTIPENSSNGTLAYVLSGTDVDGGIITYSIPDNDAYELVNNKIVVKDGSVLDYEGVDHGTRILIITVSDGLNSSTATITINLSPVNDNNPVITAEDVTIDEGTTFIEIVTGLDADEDDLLIFSISGEDAGLFTIDPVTGELRFKVEPDFEMPQDSNGNNIYEFEVHVTDEAGNVDTKTIYITVEGVNDNAPIAENDVITIDEDGGIVEGDILLNDSDLDGDDLIISTTPVSDVSNGTLTINDDGTYTYEPDDNFNGTDTFVYEVCDNGDPKLCSEATVTITINPVNDAPEAFDTFMEVKEESKGNVIEVDRPIDLDEDVLSVKIISVVEFGAVRILGGDVLEIDDIITVEQLMNLTYDTRERHVGEVMMKYQVIDSEGLIAAASINIKISPEEVFIPEVITPNGDEYNERFVIVGIGNFPNNSLHIFNRWGNTVYKMKNYDNSWEGYGNVNGQFSHNRLPPGTYYYVLNIGGGKKLTGYVYLRY</sequence>
<keyword evidence="3" id="KW-0472">Membrane</keyword>
<dbReference type="Proteomes" id="UP001528920">
    <property type="component" value="Unassembled WGS sequence"/>
</dbReference>
<dbReference type="InterPro" id="IPR026341">
    <property type="entry name" value="T9SS_type_B"/>
</dbReference>
<accession>A0ABT5VYS8</accession>
<feature type="domain" description="Cadherin" evidence="5">
    <location>
        <begin position="388"/>
        <end position="477"/>
    </location>
</feature>
<feature type="domain" description="Cadherin" evidence="5">
    <location>
        <begin position="580"/>
        <end position="670"/>
    </location>
</feature>
<evidence type="ECO:0000256" key="4">
    <source>
        <dbReference type="ARBA" id="ARBA00023180"/>
    </source>
</evidence>
<evidence type="ECO:0000256" key="3">
    <source>
        <dbReference type="ARBA" id="ARBA00022989"/>
    </source>
</evidence>
<dbReference type="PANTHER" id="PTHR24028">
    <property type="entry name" value="CADHERIN-87A"/>
    <property type="match status" value="1"/>
</dbReference>
<feature type="domain" description="Cadherin" evidence="5">
    <location>
        <begin position="2"/>
        <end position="85"/>
    </location>
</feature>